<evidence type="ECO:0000313" key="12">
    <source>
        <dbReference type="EMBL" id="RUQ82069.1"/>
    </source>
</evidence>
<dbReference type="Gene3D" id="2.40.440.10">
    <property type="entry name" value="L,D-transpeptidase catalytic domain-like"/>
    <property type="match status" value="1"/>
</dbReference>
<dbReference type="EMBL" id="RZGR01000030">
    <property type="protein sequence ID" value="RUQ82069.1"/>
    <property type="molecule type" value="Genomic_DNA"/>
</dbReference>
<dbReference type="Pfam" id="PF03734">
    <property type="entry name" value="YkuD"/>
    <property type="match status" value="1"/>
</dbReference>
<keyword evidence="13" id="KW-1185">Reference proteome</keyword>
<organism evidence="12 13">
    <name type="scientific">Legionella septentrionalis</name>
    <dbReference type="NCBI Taxonomy" id="2498109"/>
    <lineage>
        <taxon>Bacteria</taxon>
        <taxon>Pseudomonadati</taxon>
        <taxon>Pseudomonadota</taxon>
        <taxon>Gammaproteobacteria</taxon>
        <taxon>Legionellales</taxon>
        <taxon>Legionellaceae</taxon>
        <taxon>Legionella</taxon>
    </lineage>
</organism>
<dbReference type="OrthoDB" id="9787225at2"/>
<keyword evidence="5" id="KW-0378">Hydrolase</keyword>
<feature type="active site" description="Proton donor/acceptor" evidence="9">
    <location>
        <position position="195"/>
    </location>
</feature>
<dbReference type="PANTHER" id="PTHR30582">
    <property type="entry name" value="L,D-TRANSPEPTIDASE"/>
    <property type="match status" value="1"/>
</dbReference>
<evidence type="ECO:0000256" key="3">
    <source>
        <dbReference type="ARBA" id="ARBA00022676"/>
    </source>
</evidence>
<dbReference type="GO" id="GO:0005576">
    <property type="term" value="C:extracellular region"/>
    <property type="evidence" value="ECO:0007669"/>
    <property type="project" value="TreeGrafter"/>
</dbReference>
<keyword evidence="4" id="KW-0808">Transferase</keyword>
<proteinExistence type="inferred from homology"/>
<dbReference type="PANTHER" id="PTHR30582:SF24">
    <property type="entry name" value="L,D-TRANSPEPTIDASE ERFK_SRFK-RELATED"/>
    <property type="match status" value="1"/>
</dbReference>
<dbReference type="InterPro" id="IPR005490">
    <property type="entry name" value="LD_TPept_cat_dom"/>
</dbReference>
<evidence type="ECO:0000256" key="9">
    <source>
        <dbReference type="PROSITE-ProRule" id="PRU01373"/>
    </source>
</evidence>
<dbReference type="CDD" id="cd16913">
    <property type="entry name" value="YkuD_like"/>
    <property type="match status" value="1"/>
</dbReference>
<dbReference type="RefSeq" id="WP_127033243.1">
    <property type="nucleotide sequence ID" value="NZ_RZGR01000030.1"/>
</dbReference>
<accession>A0A3S0V9Y9</accession>
<keyword evidence="7 9" id="KW-0573">Peptidoglycan synthesis</keyword>
<evidence type="ECO:0000256" key="1">
    <source>
        <dbReference type="ARBA" id="ARBA00004752"/>
    </source>
</evidence>
<feature type="signal peptide" evidence="10">
    <location>
        <begin position="1"/>
        <end position="26"/>
    </location>
</feature>
<evidence type="ECO:0000256" key="10">
    <source>
        <dbReference type="SAM" id="SignalP"/>
    </source>
</evidence>
<feature type="domain" description="L,D-TPase catalytic" evidence="11">
    <location>
        <begin position="100"/>
        <end position="235"/>
    </location>
</feature>
<dbReference type="GO" id="GO:0071972">
    <property type="term" value="F:peptidoglycan L,D-transpeptidase activity"/>
    <property type="evidence" value="ECO:0007669"/>
    <property type="project" value="TreeGrafter"/>
</dbReference>
<name>A0A3S0V9Y9_9GAMM</name>
<keyword evidence="3" id="KW-0328">Glycosyltransferase</keyword>
<evidence type="ECO:0000256" key="2">
    <source>
        <dbReference type="ARBA" id="ARBA00005992"/>
    </source>
</evidence>
<evidence type="ECO:0000256" key="5">
    <source>
        <dbReference type="ARBA" id="ARBA00022801"/>
    </source>
</evidence>
<feature type="active site" description="Nucleophile" evidence="9">
    <location>
        <position position="211"/>
    </location>
</feature>
<dbReference type="GO" id="GO:0071555">
    <property type="term" value="P:cell wall organization"/>
    <property type="evidence" value="ECO:0007669"/>
    <property type="project" value="UniProtKB-UniRule"/>
</dbReference>
<reference evidence="12 13" key="1">
    <citation type="submission" date="2018-12" db="EMBL/GenBank/DDBJ databases">
        <title>Legionella sp,whole genome shotgun sequence.</title>
        <authorList>
            <person name="Wu H."/>
        </authorList>
    </citation>
    <scope>NUCLEOTIDE SEQUENCE [LARGE SCALE GENOMIC DNA]</scope>
    <source>
        <strain evidence="13">km714</strain>
    </source>
</reference>
<comment type="pathway">
    <text evidence="1 9">Cell wall biogenesis; peptidoglycan biosynthesis.</text>
</comment>
<dbReference type="GO" id="GO:0018104">
    <property type="term" value="P:peptidoglycan-protein cross-linking"/>
    <property type="evidence" value="ECO:0007669"/>
    <property type="project" value="TreeGrafter"/>
</dbReference>
<dbReference type="AlphaFoldDB" id="A0A3S0V9Y9"/>
<keyword evidence="6 9" id="KW-0133">Cell shape</keyword>
<evidence type="ECO:0000256" key="6">
    <source>
        <dbReference type="ARBA" id="ARBA00022960"/>
    </source>
</evidence>
<keyword evidence="8 9" id="KW-0961">Cell wall biogenesis/degradation</keyword>
<evidence type="ECO:0000313" key="13">
    <source>
        <dbReference type="Proteomes" id="UP000288012"/>
    </source>
</evidence>
<gene>
    <name evidence="12" type="ORF">EKM59_09130</name>
</gene>
<sequence length="252" mass="28213">MNNFNFKKLFTNLCFMVSLLHCKAMFALTFIVHDNENAVGEIKYVRAQAGETLEEIGLQHDIGYHEIVRVNPRLLPHAPLQANTRIMIPSRFVLPKISRPALVINLAEFRLYFFPAQDNVVLTYPVGIGRKGWNTPTGLTKIIAKERAPAWRPSSKLRAENAKNGVLLPETFPPGSANPLGMHVLRLGWPSYLIHGSNNPYAIGKRSTAGCIRLLAEDMEYLFSKVPVGTPVKIVNIPRHKAGFQHKPDAWG</sequence>
<evidence type="ECO:0000259" key="11">
    <source>
        <dbReference type="PROSITE" id="PS52029"/>
    </source>
</evidence>
<comment type="caution">
    <text evidence="12">The sequence shown here is derived from an EMBL/GenBank/DDBJ whole genome shotgun (WGS) entry which is preliminary data.</text>
</comment>
<dbReference type="InterPro" id="IPR050979">
    <property type="entry name" value="LD-transpeptidase"/>
</dbReference>
<feature type="chain" id="PRO_5018710125" evidence="10">
    <location>
        <begin position="27"/>
        <end position="252"/>
    </location>
</feature>
<protein>
    <submittedName>
        <fullName evidence="12">L,D-transpeptidase</fullName>
    </submittedName>
</protein>
<dbReference type="PROSITE" id="PS52029">
    <property type="entry name" value="LD_TPASE"/>
    <property type="match status" value="1"/>
</dbReference>
<dbReference type="InterPro" id="IPR038063">
    <property type="entry name" value="Transpep_catalytic_dom"/>
</dbReference>
<dbReference type="GO" id="GO:0016757">
    <property type="term" value="F:glycosyltransferase activity"/>
    <property type="evidence" value="ECO:0007669"/>
    <property type="project" value="UniProtKB-KW"/>
</dbReference>
<evidence type="ECO:0000256" key="7">
    <source>
        <dbReference type="ARBA" id="ARBA00022984"/>
    </source>
</evidence>
<dbReference type="Proteomes" id="UP000288012">
    <property type="component" value="Unassembled WGS sequence"/>
</dbReference>
<dbReference type="SUPFAM" id="SSF141523">
    <property type="entry name" value="L,D-transpeptidase catalytic domain-like"/>
    <property type="match status" value="1"/>
</dbReference>
<evidence type="ECO:0000256" key="4">
    <source>
        <dbReference type="ARBA" id="ARBA00022679"/>
    </source>
</evidence>
<dbReference type="GO" id="GO:0008360">
    <property type="term" value="P:regulation of cell shape"/>
    <property type="evidence" value="ECO:0007669"/>
    <property type="project" value="UniProtKB-UniRule"/>
</dbReference>
<dbReference type="UniPathway" id="UPA00219"/>
<comment type="similarity">
    <text evidence="2">Belongs to the YkuD family.</text>
</comment>
<evidence type="ECO:0000256" key="8">
    <source>
        <dbReference type="ARBA" id="ARBA00023316"/>
    </source>
</evidence>
<keyword evidence="10" id="KW-0732">Signal</keyword>